<feature type="transmembrane region" description="Helical" evidence="1">
    <location>
        <begin position="206"/>
        <end position="225"/>
    </location>
</feature>
<keyword evidence="3" id="KW-1185">Reference proteome</keyword>
<proteinExistence type="predicted"/>
<feature type="transmembrane region" description="Helical" evidence="1">
    <location>
        <begin position="111"/>
        <end position="144"/>
    </location>
</feature>
<evidence type="ECO:0000313" key="3">
    <source>
        <dbReference type="Proteomes" id="UP000297891"/>
    </source>
</evidence>
<comment type="caution">
    <text evidence="2">The sequence shown here is derived from an EMBL/GenBank/DDBJ whole genome shotgun (WGS) entry which is preliminary data.</text>
</comment>
<feature type="transmembrane region" description="Helical" evidence="1">
    <location>
        <begin position="268"/>
        <end position="289"/>
    </location>
</feature>
<reference evidence="2" key="1">
    <citation type="journal article" date="2019" name="PLoS Negl. Trop. Dis.">
        <title>Revisiting the worldwide diversity of Leptospira species in the environment.</title>
        <authorList>
            <person name="Vincent A.T."/>
            <person name="Schiettekatte O."/>
            <person name="Bourhy P."/>
            <person name="Veyrier F.J."/>
            <person name="Picardeau M."/>
        </authorList>
    </citation>
    <scope>NUCLEOTIDE SEQUENCE [LARGE SCALE GENOMIC DNA]</scope>
    <source>
        <strain evidence="2">201800277</strain>
    </source>
</reference>
<feature type="transmembrane region" description="Helical" evidence="1">
    <location>
        <begin position="240"/>
        <end position="261"/>
    </location>
</feature>
<keyword evidence="1" id="KW-1133">Transmembrane helix</keyword>
<keyword evidence="1" id="KW-0472">Membrane</keyword>
<protein>
    <recommendedName>
        <fullName evidence="4">Glycosyltransferase RgtA/B/C/D-like domain-containing protein</fullName>
    </recommendedName>
</protein>
<dbReference type="RefSeq" id="WP_100791841.1">
    <property type="nucleotide sequence ID" value="NZ_NPDQ01000008.1"/>
</dbReference>
<feature type="transmembrane region" description="Helical" evidence="1">
    <location>
        <begin position="77"/>
        <end position="99"/>
    </location>
</feature>
<evidence type="ECO:0000313" key="2">
    <source>
        <dbReference type="EMBL" id="TGK92827.1"/>
    </source>
</evidence>
<feature type="transmembrane region" description="Helical" evidence="1">
    <location>
        <begin position="12"/>
        <end position="29"/>
    </location>
</feature>
<accession>A0A2M9XXV3</accession>
<sequence length="443" mass="51278">MRDPKPFSPLPFVFSILLLSLGFALFSYFRPFPTTETEWEFLANIKSVTEEGGLVSSREPLAIWFVVAWKKLFGMNYIPSFLVLAGLFYSLFLHLFMLLLRSEEWKRNHYLLVYLAAFLPFSYGFPTSYFTETLCLVFLLLVFLTFRLEKMTDLLIFPTFTILAFLSSFIMFYLGFTFFVIFTGIRGSRKAAQKTSVFYKKKNVPFLFLLGYLSFFILSLIYFSYADFFGPNSIGFLFKTWYTSALLILLPLVVLGIGHVLLKTEKELNTITASVVVVLSITVSIYFIFKNLSASEKEPWELQSKNLTKAFGQALILKSDPIYLPKEFSFAFYFQTGTKTKYMREETTSDKSFLYVDGIWNQDIQLVQKSGLFRRNSRALAIVSISEDDVLIQRATAERMRNEKNLSFIVKKVDEAWSDTAVKRPFDVYTAGLQKKFGYLSFY</sequence>
<keyword evidence="1" id="KW-0812">Transmembrane</keyword>
<organism evidence="2 3">
    <name type="scientific">Leptospira brenneri</name>
    <dbReference type="NCBI Taxonomy" id="2023182"/>
    <lineage>
        <taxon>Bacteria</taxon>
        <taxon>Pseudomonadati</taxon>
        <taxon>Spirochaetota</taxon>
        <taxon>Spirochaetia</taxon>
        <taxon>Leptospirales</taxon>
        <taxon>Leptospiraceae</taxon>
        <taxon>Leptospira</taxon>
    </lineage>
</organism>
<gene>
    <name evidence="2" type="ORF">EHQ30_11365</name>
</gene>
<feature type="transmembrane region" description="Helical" evidence="1">
    <location>
        <begin position="156"/>
        <end position="185"/>
    </location>
</feature>
<name>A0A2M9XXV3_9LEPT</name>
<dbReference type="EMBL" id="RQFP01000008">
    <property type="protein sequence ID" value="TGK92827.1"/>
    <property type="molecule type" value="Genomic_DNA"/>
</dbReference>
<dbReference type="AlphaFoldDB" id="A0A2M9XXV3"/>
<dbReference type="Proteomes" id="UP000297891">
    <property type="component" value="Unassembled WGS sequence"/>
</dbReference>
<evidence type="ECO:0008006" key="4">
    <source>
        <dbReference type="Google" id="ProtNLM"/>
    </source>
</evidence>
<dbReference type="OrthoDB" id="345548at2"/>
<evidence type="ECO:0000256" key="1">
    <source>
        <dbReference type="SAM" id="Phobius"/>
    </source>
</evidence>